<evidence type="ECO:0000313" key="2">
    <source>
        <dbReference type="EMBL" id="SKC82109.1"/>
    </source>
</evidence>
<reference evidence="2 3" key="1">
    <citation type="submission" date="2017-02" db="EMBL/GenBank/DDBJ databases">
        <authorList>
            <person name="Peterson S.W."/>
        </authorList>
    </citation>
    <scope>NUCLEOTIDE SEQUENCE [LARGE SCALE GENOMIC DNA]</scope>
    <source>
        <strain evidence="2 3">M1</strain>
    </source>
</reference>
<evidence type="ECO:0000313" key="3">
    <source>
        <dbReference type="Proteomes" id="UP000190285"/>
    </source>
</evidence>
<evidence type="ECO:0000259" key="1">
    <source>
        <dbReference type="Pfam" id="PF07883"/>
    </source>
</evidence>
<dbReference type="Pfam" id="PF07883">
    <property type="entry name" value="Cupin_2"/>
    <property type="match status" value="1"/>
</dbReference>
<protein>
    <submittedName>
        <fullName evidence="2">Cupin domain-containing protein</fullName>
    </submittedName>
</protein>
<accession>A0A1T5M2M7</accession>
<name>A0A1T5M2M7_9FIRM</name>
<organism evidence="2 3">
    <name type="scientific">Maledivibacter halophilus</name>
    <dbReference type="NCBI Taxonomy" id="36842"/>
    <lineage>
        <taxon>Bacteria</taxon>
        <taxon>Bacillati</taxon>
        <taxon>Bacillota</taxon>
        <taxon>Clostridia</taxon>
        <taxon>Peptostreptococcales</taxon>
        <taxon>Caminicellaceae</taxon>
        <taxon>Maledivibacter</taxon>
    </lineage>
</organism>
<dbReference type="AlphaFoldDB" id="A0A1T5M2M7"/>
<dbReference type="SUPFAM" id="SSF51182">
    <property type="entry name" value="RmlC-like cupins"/>
    <property type="match status" value="1"/>
</dbReference>
<sequence length="170" mass="20068">MPSIFNEEELKFKFSQSPIDEFSWHKSEKLSHLAKSNDLVFDVKLLDSGKYSYPYHFHRNAEELFLILSGRVMLRIPKGFKELRSGDIVFFEKGPTGAHQLYNHTDNICTYLDIRTKKDIDICEYPDSGKVNILPFSEIFLKQNQVDYFEGEEDIKKRWSDYKDNILDEI</sequence>
<feature type="domain" description="Cupin type-2" evidence="1">
    <location>
        <begin position="47"/>
        <end position="114"/>
    </location>
</feature>
<gene>
    <name evidence="2" type="ORF">SAMN02194393_03709</name>
</gene>
<proteinExistence type="predicted"/>
<dbReference type="Gene3D" id="2.60.120.10">
    <property type="entry name" value="Jelly Rolls"/>
    <property type="match status" value="1"/>
</dbReference>
<dbReference type="InterPro" id="IPR014710">
    <property type="entry name" value="RmlC-like_jellyroll"/>
</dbReference>
<dbReference type="Proteomes" id="UP000190285">
    <property type="component" value="Unassembled WGS sequence"/>
</dbReference>
<dbReference type="RefSeq" id="WP_170917486.1">
    <property type="nucleotide sequence ID" value="NZ_FUZT01000009.1"/>
</dbReference>
<dbReference type="EMBL" id="FUZT01000009">
    <property type="protein sequence ID" value="SKC82109.1"/>
    <property type="molecule type" value="Genomic_DNA"/>
</dbReference>
<dbReference type="InterPro" id="IPR013096">
    <property type="entry name" value="Cupin_2"/>
</dbReference>
<keyword evidence="3" id="KW-1185">Reference proteome</keyword>
<dbReference type="STRING" id="36842.SAMN02194393_03709"/>
<dbReference type="InterPro" id="IPR011051">
    <property type="entry name" value="RmlC_Cupin_sf"/>
</dbReference>